<evidence type="ECO:0000313" key="2">
    <source>
        <dbReference type="EMBL" id="QJR11582.1"/>
    </source>
</evidence>
<dbReference type="Proteomes" id="UP000501534">
    <property type="component" value="Chromosome"/>
</dbReference>
<name>A0A6M4GX65_9PROT</name>
<dbReference type="SUPFAM" id="SSF55961">
    <property type="entry name" value="Bet v1-like"/>
    <property type="match status" value="1"/>
</dbReference>
<reference evidence="2 3" key="1">
    <citation type="submission" date="2020-04" db="EMBL/GenBank/DDBJ databases">
        <title>Usitatibacter rugosus gen. nov., sp. nov. and Usitatibacter palustris sp. nov., novel members of Usitatibacteraceae fam. nov. within the order Nitrosomonadales isolated from soil.</title>
        <authorList>
            <person name="Huber K.J."/>
            <person name="Neumann-Schaal M."/>
            <person name="Geppert A."/>
            <person name="Luckner M."/>
            <person name="Wanner G."/>
            <person name="Overmann J."/>
        </authorList>
    </citation>
    <scope>NUCLEOTIDE SEQUENCE [LARGE SCALE GENOMIC DNA]</scope>
    <source>
        <strain evidence="2 3">0125_3</strain>
    </source>
</reference>
<gene>
    <name evidence="2" type="ORF">DSM104443_02661</name>
</gene>
<dbReference type="InterPro" id="IPR023393">
    <property type="entry name" value="START-like_dom_sf"/>
</dbReference>
<feature type="region of interest" description="Disordered" evidence="1">
    <location>
        <begin position="1"/>
        <end position="39"/>
    </location>
</feature>
<dbReference type="Gene3D" id="3.30.530.20">
    <property type="match status" value="1"/>
</dbReference>
<protein>
    <recommendedName>
        <fullName evidence="4">Activator of Hsp90 ATPase-like protein</fullName>
    </recommendedName>
</protein>
<dbReference type="AlphaFoldDB" id="A0A6M4GX65"/>
<dbReference type="EMBL" id="CP053069">
    <property type="protein sequence ID" value="QJR11582.1"/>
    <property type="molecule type" value="Genomic_DNA"/>
</dbReference>
<sequence>MATGKSTRKAVAKRTALKRPLVKGTAVKRSASKRAPVKRSASVTRAFQANLERVYTAFHDPRLREIWLPGAPMQVERSTDGKSMTVTWTLGNSRVEVSFKADGPNSSAVEVEHSKLSGAEAVAAQKAYWDAGLERLNAWLAAARPQ</sequence>
<accession>A0A6M4GX65</accession>
<dbReference type="KEGG" id="uru:DSM104443_02661"/>
<proteinExistence type="predicted"/>
<evidence type="ECO:0000256" key="1">
    <source>
        <dbReference type="SAM" id="MobiDB-lite"/>
    </source>
</evidence>
<organism evidence="2 3">
    <name type="scientific">Usitatibacter rugosus</name>
    <dbReference type="NCBI Taxonomy" id="2732067"/>
    <lineage>
        <taxon>Bacteria</taxon>
        <taxon>Pseudomonadati</taxon>
        <taxon>Pseudomonadota</taxon>
        <taxon>Betaproteobacteria</taxon>
        <taxon>Nitrosomonadales</taxon>
        <taxon>Usitatibacteraceae</taxon>
        <taxon>Usitatibacter</taxon>
    </lineage>
</organism>
<evidence type="ECO:0008006" key="4">
    <source>
        <dbReference type="Google" id="ProtNLM"/>
    </source>
</evidence>
<keyword evidence="3" id="KW-1185">Reference proteome</keyword>
<feature type="compositionally biased region" description="Basic residues" evidence="1">
    <location>
        <begin position="1"/>
        <end position="21"/>
    </location>
</feature>
<evidence type="ECO:0000313" key="3">
    <source>
        <dbReference type="Proteomes" id="UP000501534"/>
    </source>
</evidence>
<dbReference type="RefSeq" id="WP_171093038.1">
    <property type="nucleotide sequence ID" value="NZ_CP053069.1"/>
</dbReference>